<feature type="region of interest" description="Disordered" evidence="1">
    <location>
        <begin position="1022"/>
        <end position="1099"/>
    </location>
</feature>
<feature type="compositionally biased region" description="Acidic residues" evidence="1">
    <location>
        <begin position="1027"/>
        <end position="1043"/>
    </location>
</feature>
<evidence type="ECO:0000313" key="3">
    <source>
        <dbReference type="Proteomes" id="UP000054485"/>
    </source>
</evidence>
<feature type="compositionally biased region" description="Acidic residues" evidence="1">
    <location>
        <begin position="1050"/>
        <end position="1099"/>
    </location>
</feature>
<name>A0A0D0AKQ7_9AGAM</name>
<evidence type="ECO:0000256" key="1">
    <source>
        <dbReference type="SAM" id="MobiDB-lite"/>
    </source>
</evidence>
<dbReference type="Proteomes" id="UP000054485">
    <property type="component" value="Unassembled WGS sequence"/>
</dbReference>
<gene>
    <name evidence="2" type="ORF">CY34DRAFT_17433</name>
</gene>
<reference evidence="3" key="2">
    <citation type="submission" date="2015-01" db="EMBL/GenBank/DDBJ databases">
        <title>Evolutionary Origins and Diversification of the Mycorrhizal Mutualists.</title>
        <authorList>
            <consortium name="DOE Joint Genome Institute"/>
            <consortium name="Mycorrhizal Genomics Consortium"/>
            <person name="Kohler A."/>
            <person name="Kuo A."/>
            <person name="Nagy L.G."/>
            <person name="Floudas D."/>
            <person name="Copeland A."/>
            <person name="Barry K.W."/>
            <person name="Cichocki N."/>
            <person name="Veneault-Fourrey C."/>
            <person name="LaButti K."/>
            <person name="Lindquist E.A."/>
            <person name="Lipzen A."/>
            <person name="Lundell T."/>
            <person name="Morin E."/>
            <person name="Murat C."/>
            <person name="Riley R."/>
            <person name="Ohm R."/>
            <person name="Sun H."/>
            <person name="Tunlid A."/>
            <person name="Henrissat B."/>
            <person name="Grigoriev I.V."/>
            <person name="Hibbett D.S."/>
            <person name="Martin F."/>
        </authorList>
    </citation>
    <scope>NUCLEOTIDE SEQUENCE [LARGE SCALE GENOMIC DNA]</scope>
    <source>
        <strain evidence="3">UH-Slu-Lm8-n1</strain>
    </source>
</reference>
<feature type="compositionally biased region" description="Polar residues" evidence="1">
    <location>
        <begin position="7"/>
        <end position="25"/>
    </location>
</feature>
<feature type="region of interest" description="Disordered" evidence="1">
    <location>
        <begin position="1"/>
        <end position="25"/>
    </location>
</feature>
<organism evidence="2 3">
    <name type="scientific">Suillus luteus UH-Slu-Lm8-n1</name>
    <dbReference type="NCBI Taxonomy" id="930992"/>
    <lineage>
        <taxon>Eukaryota</taxon>
        <taxon>Fungi</taxon>
        <taxon>Dikarya</taxon>
        <taxon>Basidiomycota</taxon>
        <taxon>Agaricomycotina</taxon>
        <taxon>Agaricomycetes</taxon>
        <taxon>Agaricomycetidae</taxon>
        <taxon>Boletales</taxon>
        <taxon>Suillineae</taxon>
        <taxon>Suillaceae</taxon>
        <taxon>Suillus</taxon>
    </lineage>
</organism>
<dbReference type="STRING" id="930992.A0A0D0AKQ7"/>
<feature type="compositionally biased region" description="Polar residues" evidence="1">
    <location>
        <begin position="670"/>
        <end position="681"/>
    </location>
</feature>
<dbReference type="AlphaFoldDB" id="A0A0D0AKQ7"/>
<dbReference type="Pfam" id="PF18759">
    <property type="entry name" value="Plavaka"/>
    <property type="match status" value="1"/>
</dbReference>
<keyword evidence="3" id="KW-1185">Reference proteome</keyword>
<dbReference type="InterPro" id="IPR041078">
    <property type="entry name" value="Plavaka"/>
</dbReference>
<protein>
    <submittedName>
        <fullName evidence="2">Uncharacterized protein</fullName>
    </submittedName>
</protein>
<reference evidence="2 3" key="1">
    <citation type="submission" date="2014-04" db="EMBL/GenBank/DDBJ databases">
        <authorList>
            <consortium name="DOE Joint Genome Institute"/>
            <person name="Kuo A."/>
            <person name="Ruytinx J."/>
            <person name="Rineau F."/>
            <person name="Colpaert J."/>
            <person name="Kohler A."/>
            <person name="Nagy L.G."/>
            <person name="Floudas D."/>
            <person name="Copeland A."/>
            <person name="Barry K.W."/>
            <person name="Cichocki N."/>
            <person name="Veneault-Fourrey C."/>
            <person name="LaButti K."/>
            <person name="Lindquist E.A."/>
            <person name="Lipzen A."/>
            <person name="Lundell T."/>
            <person name="Morin E."/>
            <person name="Murat C."/>
            <person name="Sun H."/>
            <person name="Tunlid A."/>
            <person name="Henrissat B."/>
            <person name="Grigoriev I.V."/>
            <person name="Hibbett D.S."/>
            <person name="Martin F."/>
            <person name="Nordberg H.P."/>
            <person name="Cantor M.N."/>
            <person name="Hua S.X."/>
        </authorList>
    </citation>
    <scope>NUCLEOTIDE SEQUENCE [LARGE SCALE GENOMIC DNA]</scope>
    <source>
        <strain evidence="2 3">UH-Slu-Lm8-n1</strain>
    </source>
</reference>
<feature type="region of interest" description="Disordered" evidence="1">
    <location>
        <begin position="661"/>
        <end position="684"/>
    </location>
</feature>
<proteinExistence type="predicted"/>
<accession>A0A0D0AKQ7</accession>
<dbReference type="EMBL" id="KN835694">
    <property type="protein sequence ID" value="KIK34857.1"/>
    <property type="molecule type" value="Genomic_DNA"/>
</dbReference>
<dbReference type="OrthoDB" id="10299813at2759"/>
<evidence type="ECO:0000313" key="2">
    <source>
        <dbReference type="EMBL" id="KIK34857.1"/>
    </source>
</evidence>
<sequence length="1099" mass="124910">MARGLSCAQSESSLTDSQHPFDSEQQQINQNHDVEMGNSFGGMIESDHRDSEEAVLPMGRIPGCLVDIEPSRDDLNHSNGADIPSNQTVSQIPAQTRIRRVLLTLRDTLQTTFNSFGLCRHYPRRPSFEPDQLISSSLLSRTAPTPGTDSDSPQVLAPPYPFPNMTIYRLLSWMNSGSNMVSESKVSQLVRDVLLAEEYDPKHLENFSTDVTISIPTKSKDDGPQCYTIPRFHFQPLLEVIRAAFADAQARAFHLFPFQRLWKDPLDGHQERIYDEMYTSDAWLEAQDSIQRLPKEPGSNFGTAKAWPLYLYFGNLTKYARSSPQSGECHLVGFLPSLPDRVKDVLSKLSGISKTGMVSLHAHCRRELFHSCWEILLDEDFVVVYQHGIVLRCADGVMRRVFPRIFTYSADYPEKVLIATIKDMGLCPCPRCLTPKRLFNVLGLARDMRRRITNLRAYVMTNVIKAREFIYTSGNTVDGAKVDHTLGEGSWNQFVQKLAPLGLDPFRMLVVDFMHKCELGTWKGLFTHLIRLLYALPRGSELVAALDSRFRQVPTFGNGVIRKFSNNTSEMKRLAARDFEDILQCAIPVFEGLFPDDHDVVVQSLLYQFAQWHALAKLRLHSESTLSFFAQSFQKLSRGLRKFQNYTCAAFNCVELPREKAAHQKKSNQRSETNATSTESRASMPRTKKFHLGTYKFHAMGDYVRTIKFFGTTDSFTTQIGELAHKALKAFYPLTSKLDTPAQLAKHERRRRVLRRAAEGGVSSSSNQSAANAPPSISFEMHHYIAPTRNNAVNIFAFLREHDRDPAIKNFVPKLRDHILYRLRELDISYCDHTFTDEERNSVIIPNNTIYSVHTMQVHYTTYDLRREYDIINPKTHGDVMVLSGEAKPSHPYWYARVLGIFHMEVWLQNRDGGQPAKRHLEVLWLAFVEETDQDAFGFLNPGQVIRGTHLIPAFASGRGVSSLRHGKSLARPDGETDDWEEHYVGIFVDRDMYMRYTYFGIGHSPMLRRITRDCLIESARQSDAMDTADGDNVEDAEQDEVGDDHPYNEGDDGQDDGDDEGCENSDNEFSGEELNEDDGSEDDSQADSEDDEFDHVSF</sequence>
<dbReference type="InParanoid" id="A0A0D0AKQ7"/>
<dbReference type="HOGENOM" id="CLU_002498_0_1_1"/>